<dbReference type="SUPFAM" id="SSF52266">
    <property type="entry name" value="SGNH hydrolase"/>
    <property type="match status" value="1"/>
</dbReference>
<reference evidence="3" key="1">
    <citation type="submission" date="2023-12" db="EMBL/GenBank/DDBJ databases">
        <title>Novel species in genus Nocardioides.</title>
        <authorList>
            <person name="Zhou H."/>
        </authorList>
    </citation>
    <scope>NUCLEOTIDE SEQUENCE [LARGE SCALE GENOMIC DNA]</scope>
    <source>
        <strain evidence="3">HM61</strain>
    </source>
</reference>
<feature type="domain" description="SGNH hydrolase-type esterase" evidence="1">
    <location>
        <begin position="58"/>
        <end position="208"/>
    </location>
</feature>
<accession>A0ABZ0ZSS4</accession>
<dbReference type="Gene3D" id="3.40.50.1110">
    <property type="entry name" value="SGNH hydrolase"/>
    <property type="match status" value="1"/>
</dbReference>
<keyword evidence="3" id="KW-1185">Reference proteome</keyword>
<dbReference type="InterPro" id="IPR013830">
    <property type="entry name" value="SGNH_hydro"/>
</dbReference>
<proteinExistence type="predicted"/>
<dbReference type="EMBL" id="CP141059">
    <property type="protein sequence ID" value="WQQ27252.1"/>
    <property type="molecule type" value="Genomic_DNA"/>
</dbReference>
<dbReference type="Pfam" id="PF13472">
    <property type="entry name" value="Lipase_GDSL_2"/>
    <property type="match status" value="1"/>
</dbReference>
<evidence type="ECO:0000313" key="3">
    <source>
        <dbReference type="Proteomes" id="UP001327225"/>
    </source>
</evidence>
<evidence type="ECO:0000313" key="2">
    <source>
        <dbReference type="EMBL" id="WQQ27252.1"/>
    </source>
</evidence>
<dbReference type="Proteomes" id="UP001327225">
    <property type="component" value="Chromosome"/>
</dbReference>
<protein>
    <submittedName>
        <fullName evidence="2">GDSL-type esterase/lipase family protein</fullName>
    </submittedName>
</protein>
<evidence type="ECO:0000259" key="1">
    <source>
        <dbReference type="Pfam" id="PF13472"/>
    </source>
</evidence>
<name>A0ABZ0ZSS4_9ACTN</name>
<dbReference type="InterPro" id="IPR051532">
    <property type="entry name" value="Ester_Hydrolysis_Enzymes"/>
</dbReference>
<sequence>MRIRGAWLVAVGLTVAVATTGLLVMTHAGADTDRCTEFRAAARERAELVTGTGDDVLVIGDSYSVGLGVRAAESWPTRLAGRVEVDGFSGSGFSRDASSCGYLSYAVRAARSLPDEPGLVVVEGGLNDVDQPRQAIREGFAALVSALRGRQVLVVGPAPAPDRAAAVPAVDRLLARLSEEHGVGYLSMLDTDLHYLPDGLHLTADGHREFGDRVAAALSAGAARLTG</sequence>
<organism evidence="2 3">
    <name type="scientific">Nocardioides bizhenqiangii</name>
    <dbReference type="NCBI Taxonomy" id="3095076"/>
    <lineage>
        <taxon>Bacteria</taxon>
        <taxon>Bacillati</taxon>
        <taxon>Actinomycetota</taxon>
        <taxon>Actinomycetes</taxon>
        <taxon>Propionibacteriales</taxon>
        <taxon>Nocardioidaceae</taxon>
        <taxon>Nocardioides</taxon>
    </lineage>
</organism>
<dbReference type="PANTHER" id="PTHR30383:SF29">
    <property type="entry name" value="SGNH HYDROLASE-TYPE ESTERASE DOMAIN-CONTAINING PROTEIN"/>
    <property type="match status" value="1"/>
</dbReference>
<dbReference type="RefSeq" id="WP_322937836.1">
    <property type="nucleotide sequence ID" value="NZ_CP141059.1"/>
</dbReference>
<gene>
    <name evidence="2" type="ORF">SHK19_03260</name>
</gene>
<dbReference type="PANTHER" id="PTHR30383">
    <property type="entry name" value="THIOESTERASE 1/PROTEASE 1/LYSOPHOSPHOLIPASE L1"/>
    <property type="match status" value="1"/>
</dbReference>
<dbReference type="InterPro" id="IPR036514">
    <property type="entry name" value="SGNH_hydro_sf"/>
</dbReference>